<gene>
    <name evidence="2" type="ORF">PPL_05259</name>
</gene>
<dbReference type="EMBL" id="ADBJ01000025">
    <property type="protein sequence ID" value="EFA81280.1"/>
    <property type="molecule type" value="Genomic_DNA"/>
</dbReference>
<dbReference type="AlphaFoldDB" id="D3BB73"/>
<dbReference type="RefSeq" id="XP_020433398.1">
    <property type="nucleotide sequence ID" value="XM_020576149.1"/>
</dbReference>
<accession>D3BB73</accession>
<evidence type="ECO:0000313" key="2">
    <source>
        <dbReference type="EMBL" id="EFA81280.1"/>
    </source>
</evidence>
<comment type="caution">
    <text evidence="2">The sequence shown here is derived from an EMBL/GenBank/DDBJ whole genome shotgun (WGS) entry which is preliminary data.</text>
</comment>
<dbReference type="Proteomes" id="UP000001396">
    <property type="component" value="Unassembled WGS sequence"/>
</dbReference>
<evidence type="ECO:0000313" key="3">
    <source>
        <dbReference type="Proteomes" id="UP000001396"/>
    </source>
</evidence>
<feature type="non-terminal residue" evidence="2">
    <location>
        <position position="1"/>
    </location>
</feature>
<keyword evidence="3" id="KW-1185">Reference proteome</keyword>
<organism evidence="2 3">
    <name type="scientific">Heterostelium pallidum (strain ATCC 26659 / Pp 5 / PN500)</name>
    <name type="common">Cellular slime mold</name>
    <name type="synonym">Polysphondylium pallidum</name>
    <dbReference type="NCBI Taxonomy" id="670386"/>
    <lineage>
        <taxon>Eukaryota</taxon>
        <taxon>Amoebozoa</taxon>
        <taxon>Evosea</taxon>
        <taxon>Eumycetozoa</taxon>
        <taxon>Dictyostelia</taxon>
        <taxon>Acytosteliales</taxon>
        <taxon>Acytosteliaceae</taxon>
        <taxon>Heterostelium</taxon>
    </lineage>
</organism>
<name>D3BB73_HETP5</name>
<protein>
    <submittedName>
        <fullName evidence="2">Uncharacterized protein</fullName>
    </submittedName>
</protein>
<evidence type="ECO:0000256" key="1">
    <source>
        <dbReference type="SAM" id="SignalP"/>
    </source>
</evidence>
<dbReference type="GeneID" id="31360744"/>
<proteinExistence type="predicted"/>
<dbReference type="InParanoid" id="D3BB73"/>
<feature type="signal peptide" evidence="1">
    <location>
        <begin position="1"/>
        <end position="20"/>
    </location>
</feature>
<feature type="chain" id="PRO_5003040974" evidence="1">
    <location>
        <begin position="21"/>
        <end position="104"/>
    </location>
</feature>
<keyword evidence="1" id="KW-0732">Signal</keyword>
<sequence>KLWKVMLFLYYLLFKPQIQSIEPLLLFGLIMHKRFRFQESYGGDALFEKDESDQHIKNIQFTIQTSSDILKNTPTNFTYQIIHYRVVEHMFISIIQHTPILILV</sequence>
<reference evidence="2 3" key="1">
    <citation type="journal article" date="2011" name="Genome Res.">
        <title>Phylogeny-wide analysis of social amoeba genomes highlights ancient origins for complex intercellular communication.</title>
        <authorList>
            <person name="Heidel A.J."/>
            <person name="Lawal H.M."/>
            <person name="Felder M."/>
            <person name="Schilde C."/>
            <person name="Helps N.R."/>
            <person name="Tunggal B."/>
            <person name="Rivero F."/>
            <person name="John U."/>
            <person name="Schleicher M."/>
            <person name="Eichinger L."/>
            <person name="Platzer M."/>
            <person name="Noegel A.A."/>
            <person name="Schaap P."/>
            <person name="Gloeckner G."/>
        </authorList>
    </citation>
    <scope>NUCLEOTIDE SEQUENCE [LARGE SCALE GENOMIC DNA]</scope>
    <source>
        <strain evidence="3">ATCC 26659 / Pp 5 / PN500</strain>
    </source>
</reference>